<protein>
    <submittedName>
        <fullName evidence="2">GNAT family N-acetyltransferase</fullName>
    </submittedName>
</protein>
<accession>A0A545U2V7</accession>
<dbReference type="InterPro" id="IPR000182">
    <property type="entry name" value="GNAT_dom"/>
</dbReference>
<dbReference type="InterPro" id="IPR053144">
    <property type="entry name" value="Acetyltransferase_Butenolide"/>
</dbReference>
<proteinExistence type="predicted"/>
<evidence type="ECO:0000313" key="3">
    <source>
        <dbReference type="Proteomes" id="UP000315252"/>
    </source>
</evidence>
<dbReference type="EMBL" id="VHSH01000001">
    <property type="protein sequence ID" value="TQV83817.1"/>
    <property type="molecule type" value="Genomic_DNA"/>
</dbReference>
<feature type="domain" description="N-acetyltransferase" evidence="1">
    <location>
        <begin position="10"/>
        <end position="141"/>
    </location>
</feature>
<dbReference type="Proteomes" id="UP000315252">
    <property type="component" value="Unassembled WGS sequence"/>
</dbReference>
<organism evidence="2 3">
    <name type="scientific">Denitrobaculum tricleocarpae</name>
    <dbReference type="NCBI Taxonomy" id="2591009"/>
    <lineage>
        <taxon>Bacteria</taxon>
        <taxon>Pseudomonadati</taxon>
        <taxon>Pseudomonadota</taxon>
        <taxon>Alphaproteobacteria</taxon>
        <taxon>Rhodospirillales</taxon>
        <taxon>Rhodospirillaceae</taxon>
        <taxon>Denitrobaculum</taxon>
    </lineage>
</organism>
<dbReference type="GO" id="GO:0016747">
    <property type="term" value="F:acyltransferase activity, transferring groups other than amino-acyl groups"/>
    <property type="evidence" value="ECO:0007669"/>
    <property type="project" value="InterPro"/>
</dbReference>
<reference evidence="2 3" key="1">
    <citation type="submission" date="2019-06" db="EMBL/GenBank/DDBJ databases">
        <title>Whole genome sequence for Rhodospirillaceae sp. R148.</title>
        <authorList>
            <person name="Wang G."/>
        </authorList>
    </citation>
    <scope>NUCLEOTIDE SEQUENCE [LARGE SCALE GENOMIC DNA]</scope>
    <source>
        <strain evidence="2 3">R148</strain>
    </source>
</reference>
<evidence type="ECO:0000259" key="1">
    <source>
        <dbReference type="PROSITE" id="PS51186"/>
    </source>
</evidence>
<dbReference type="PROSITE" id="PS51186">
    <property type="entry name" value="GNAT"/>
    <property type="match status" value="1"/>
</dbReference>
<dbReference type="AlphaFoldDB" id="A0A545U2V7"/>
<dbReference type="PANTHER" id="PTHR43233:SF1">
    <property type="entry name" value="FAMILY N-ACETYLTRANSFERASE, PUTATIVE (AFU_ORTHOLOGUE AFUA_6G03350)-RELATED"/>
    <property type="match status" value="1"/>
</dbReference>
<dbReference type="SUPFAM" id="SSF55729">
    <property type="entry name" value="Acyl-CoA N-acyltransferases (Nat)"/>
    <property type="match status" value="1"/>
</dbReference>
<gene>
    <name evidence="2" type="ORF">FKG95_04350</name>
</gene>
<dbReference type="OrthoDB" id="9797417at2"/>
<dbReference type="PANTHER" id="PTHR43233">
    <property type="entry name" value="FAMILY N-ACETYLTRANSFERASE, PUTATIVE (AFU_ORTHOLOGUE AFUA_6G03350)-RELATED"/>
    <property type="match status" value="1"/>
</dbReference>
<keyword evidence="3" id="KW-1185">Reference proteome</keyword>
<sequence>MNTEENQAQITYLPDEMDLERVCDFVMSSYWGLKLDKAQIMGSFAHSSCVALMTGDTQIAFARAVSDRTTCAHIKDFFVFDGFRGKGYGTHLLTGLLKHPDLLAVPQWYLGTKNAHAFYRRHGFKPSPEGIYMYRHLARTV</sequence>
<comment type="caution">
    <text evidence="2">The sequence shown here is derived from an EMBL/GenBank/DDBJ whole genome shotgun (WGS) entry which is preliminary data.</text>
</comment>
<keyword evidence="2" id="KW-0808">Transferase</keyword>
<dbReference type="Pfam" id="PF13508">
    <property type="entry name" value="Acetyltransf_7"/>
    <property type="match status" value="1"/>
</dbReference>
<evidence type="ECO:0000313" key="2">
    <source>
        <dbReference type="EMBL" id="TQV83817.1"/>
    </source>
</evidence>
<dbReference type="RefSeq" id="WP_142895052.1">
    <property type="nucleotide sequence ID" value="NZ_ML660052.1"/>
</dbReference>
<dbReference type="InterPro" id="IPR016181">
    <property type="entry name" value="Acyl_CoA_acyltransferase"/>
</dbReference>
<name>A0A545U2V7_9PROT</name>
<dbReference type="Gene3D" id="3.40.630.30">
    <property type="match status" value="1"/>
</dbReference>
<dbReference type="CDD" id="cd04301">
    <property type="entry name" value="NAT_SF"/>
    <property type="match status" value="1"/>
</dbReference>